<dbReference type="InterPro" id="IPR035097">
    <property type="entry name" value="M29_N-terminal"/>
</dbReference>
<keyword evidence="6" id="KW-0645">Protease</keyword>
<dbReference type="RefSeq" id="WP_170076901.1">
    <property type="nucleotide sequence ID" value="NZ_JABAFA010000001.1"/>
</dbReference>
<sequence length="414" mass="45402">MPDKKLLRAYARLIVKVGVNLQRDQILVVNTPLTCAPFARLLAEEAYRAGAHEVVMSWNDEVSDHIKYGMAPRSVFSEFPEWKRLFYTDYAEQGAAFVSIAARDPEIFHDIEPQRLTSAQQAAGAALLEYRARLMSNKNTWCVVSVPTPAWAAKVFPGCVAGEAEQRLWEAILKTVRIGGGDAVAAWQEHIAFLHRAAAFLNAQDFASLHYTNGLGTDLVVELPEGHLWAGGSEDSQTGVSFVANMPTEEVYTVPHRDGVDGTVVATKPLVYQGSLIEGMRLRFEHGRVVTAHAESGGEKLRELLATDEGACHLGEVALVPYDSPISRSGLLFYNTLFDENAACHLAFGKAYPTCLKDGASLESLELLRRGVNDSLLHEDFMVGSNDLSIVGKRRADGREVPVFIKGNFAPFPS</sequence>
<evidence type="ECO:0000256" key="8">
    <source>
        <dbReference type="ARBA" id="ARBA00022801"/>
    </source>
</evidence>
<keyword evidence="9" id="KW-0482">Metalloprotease</keyword>
<keyword evidence="11" id="KW-1185">Reference proteome</keyword>
<dbReference type="GO" id="GO:0008237">
    <property type="term" value="F:metallopeptidase activity"/>
    <property type="evidence" value="ECO:0007669"/>
    <property type="project" value="UniProtKB-KW"/>
</dbReference>
<evidence type="ECO:0000256" key="2">
    <source>
        <dbReference type="ARBA" id="ARBA00001946"/>
    </source>
</evidence>
<evidence type="ECO:0000256" key="9">
    <source>
        <dbReference type="ARBA" id="ARBA00023049"/>
    </source>
</evidence>
<comment type="cofactor">
    <cofactor evidence="1">
        <name>Co(2+)</name>
        <dbReference type="ChEBI" id="CHEBI:48828"/>
    </cofactor>
</comment>
<comment type="cofactor">
    <cofactor evidence="2">
        <name>Mg(2+)</name>
        <dbReference type="ChEBI" id="CHEBI:18420"/>
    </cofactor>
</comment>
<evidence type="ECO:0000256" key="7">
    <source>
        <dbReference type="ARBA" id="ARBA00022723"/>
    </source>
</evidence>
<evidence type="ECO:0000256" key="3">
    <source>
        <dbReference type="ARBA" id="ARBA00001947"/>
    </source>
</evidence>
<dbReference type="InterPro" id="IPR052170">
    <property type="entry name" value="M29_Exopeptidase"/>
</dbReference>
<dbReference type="PRINTS" id="PR00919">
    <property type="entry name" value="THERMOPTASE"/>
</dbReference>
<evidence type="ECO:0000256" key="6">
    <source>
        <dbReference type="ARBA" id="ARBA00022670"/>
    </source>
</evidence>
<name>A0A848B4H5_9FIRM</name>
<dbReference type="Pfam" id="PF02073">
    <property type="entry name" value="Peptidase_M29"/>
    <property type="match status" value="1"/>
</dbReference>
<dbReference type="InterPro" id="IPR000787">
    <property type="entry name" value="Peptidase_M29"/>
</dbReference>
<protein>
    <submittedName>
        <fullName evidence="10">Aminopeptidase</fullName>
    </submittedName>
</protein>
<comment type="cofactor">
    <cofactor evidence="3">
        <name>Zn(2+)</name>
        <dbReference type="ChEBI" id="CHEBI:29105"/>
    </cofactor>
</comment>
<comment type="similarity">
    <text evidence="4">Belongs to the peptidase M29 family.</text>
</comment>
<evidence type="ECO:0000256" key="4">
    <source>
        <dbReference type="ARBA" id="ARBA00008236"/>
    </source>
</evidence>
<accession>A0A848B4H5</accession>
<organism evidence="10 11">
    <name type="scientific">Selenomonas bovis</name>
    <dbReference type="NCBI Taxonomy" id="416586"/>
    <lineage>
        <taxon>Bacteria</taxon>
        <taxon>Bacillati</taxon>
        <taxon>Bacillota</taxon>
        <taxon>Negativicutes</taxon>
        <taxon>Selenomonadales</taxon>
        <taxon>Selenomonadaceae</taxon>
        <taxon>Selenomonas</taxon>
    </lineage>
</organism>
<dbReference type="Proteomes" id="UP000543804">
    <property type="component" value="Unassembled WGS sequence"/>
</dbReference>
<dbReference type="SUPFAM" id="SSF144052">
    <property type="entry name" value="Thermophilic metalloprotease-like"/>
    <property type="match status" value="1"/>
</dbReference>
<proteinExistence type="inferred from homology"/>
<evidence type="ECO:0000256" key="1">
    <source>
        <dbReference type="ARBA" id="ARBA00001941"/>
    </source>
</evidence>
<dbReference type="EMBL" id="JABAFA010000001">
    <property type="protein sequence ID" value="NMD98048.1"/>
    <property type="molecule type" value="Genomic_DNA"/>
</dbReference>
<keyword evidence="5 10" id="KW-0031">Aminopeptidase</keyword>
<comment type="caution">
    <text evidence="10">The sequence shown here is derived from an EMBL/GenBank/DDBJ whole genome shotgun (WGS) entry which is preliminary data.</text>
</comment>
<dbReference type="PANTHER" id="PTHR34448">
    <property type="entry name" value="AMINOPEPTIDASE"/>
    <property type="match status" value="1"/>
</dbReference>
<dbReference type="GO" id="GO:0004177">
    <property type="term" value="F:aminopeptidase activity"/>
    <property type="evidence" value="ECO:0007669"/>
    <property type="project" value="UniProtKB-KW"/>
</dbReference>
<dbReference type="AlphaFoldDB" id="A0A848B4H5"/>
<evidence type="ECO:0000256" key="5">
    <source>
        <dbReference type="ARBA" id="ARBA00022438"/>
    </source>
</evidence>
<dbReference type="GO" id="GO:0046872">
    <property type="term" value="F:metal ion binding"/>
    <property type="evidence" value="ECO:0007669"/>
    <property type="project" value="UniProtKB-KW"/>
</dbReference>
<evidence type="ECO:0000313" key="10">
    <source>
        <dbReference type="EMBL" id="NMD98048.1"/>
    </source>
</evidence>
<dbReference type="PANTHER" id="PTHR34448:SF3">
    <property type="entry name" value="AMINOPEPTIDASE AMPS"/>
    <property type="match status" value="1"/>
</dbReference>
<reference evidence="10 11" key="1">
    <citation type="submission" date="2020-04" db="EMBL/GenBank/DDBJ databases">
        <authorList>
            <person name="Hitch T.C.A."/>
            <person name="Wylensek D."/>
            <person name="Clavel T."/>
        </authorList>
    </citation>
    <scope>NUCLEOTIDE SEQUENCE [LARGE SCALE GENOMIC DNA]</scope>
    <source>
        <strain evidence="10 11">PG-130-P53-12</strain>
    </source>
</reference>
<dbReference type="GO" id="GO:0006508">
    <property type="term" value="P:proteolysis"/>
    <property type="evidence" value="ECO:0007669"/>
    <property type="project" value="UniProtKB-KW"/>
</dbReference>
<evidence type="ECO:0000313" key="11">
    <source>
        <dbReference type="Proteomes" id="UP000543804"/>
    </source>
</evidence>
<keyword evidence="7" id="KW-0479">Metal-binding</keyword>
<gene>
    <name evidence="10" type="ORF">HF878_00915</name>
</gene>
<dbReference type="Gene3D" id="3.40.1830.10">
    <property type="entry name" value="Thermophilic metalloprotease (M29)"/>
    <property type="match status" value="1"/>
</dbReference>
<keyword evidence="8" id="KW-0378">Hydrolase</keyword>